<evidence type="ECO:0000313" key="9">
    <source>
        <dbReference type="EMBL" id="OEL32617.1"/>
    </source>
</evidence>
<dbReference type="InterPro" id="IPR044304">
    <property type="entry name" value="NUBPL-like"/>
</dbReference>
<keyword evidence="5" id="KW-0411">Iron-sulfur</keyword>
<protein>
    <submittedName>
        <fullName evidence="9">Fe-S cluster assembly factor HCF101, chloroplastic</fullName>
    </submittedName>
</protein>
<dbReference type="GO" id="GO:0140663">
    <property type="term" value="F:ATP-dependent FeS chaperone activity"/>
    <property type="evidence" value="ECO:0007669"/>
    <property type="project" value="InterPro"/>
</dbReference>
<gene>
    <name evidence="9" type="ORF">BAE44_0006363</name>
</gene>
<keyword evidence="10" id="KW-1185">Reference proteome</keyword>
<dbReference type="Proteomes" id="UP000095767">
    <property type="component" value="Unassembled WGS sequence"/>
</dbReference>
<dbReference type="InterPro" id="IPR033756">
    <property type="entry name" value="YlxH/NBP35"/>
</dbReference>
<dbReference type="Pfam" id="PF10609">
    <property type="entry name" value="ParA"/>
    <property type="match status" value="1"/>
</dbReference>
<evidence type="ECO:0000313" key="10">
    <source>
        <dbReference type="Proteomes" id="UP000095767"/>
    </source>
</evidence>
<evidence type="ECO:0000256" key="4">
    <source>
        <dbReference type="ARBA" id="ARBA00023004"/>
    </source>
</evidence>
<sequence length="441" mass="47701">LTAAGTVTSVNDAKKDVLIALSQIIDPDFGTDIVSCGFVKDLEISDALDEFEHKANEVVAALPWVKKVDVTMSAQPAQPVYGGELPEGLQKISNIIAGGVGKSTVAVNLAYTLAGMGARVGIFDADVFGPSLPTMVSPDNRLLVMNPESRTILPTEYLGVKMVSFGFAGQGRAIMRGPMVSGVINQLLTTTEWGELDYLVIDMPPGTGDIHLTLCQVAPLTAAVIVTTPQKLAFIDVAKGVRMFSKLKVCNFEQRKTTTYQLFPSVVLLDSCWISFKVLSLFQVVQQFGIPHLFDLPIRPTLSASGDTGIPQVVADPQGDVAKTFQNLGVCVVQQCAKIRQQVSTAVSYDRSIRAIRVKVPDSDEEFLLHPATDEWTGEQKIQYGDVPDDIEPEEIRPMGNYAVSITWPDGFSQIAPYDQLEMLERLVDAPRAATPAVASS</sequence>
<comment type="caution">
    <text evidence="9">The sequence shown here is derived from an EMBL/GenBank/DDBJ whole genome shotgun (WGS) entry which is preliminary data.</text>
</comment>
<dbReference type="GO" id="GO:0005524">
    <property type="term" value="F:ATP binding"/>
    <property type="evidence" value="ECO:0007669"/>
    <property type="project" value="UniProtKB-KW"/>
</dbReference>
<feature type="domain" description="MIP18 family-like" evidence="7">
    <location>
        <begin position="14"/>
        <end position="46"/>
    </location>
</feature>
<dbReference type="GO" id="GO:0046872">
    <property type="term" value="F:metal ion binding"/>
    <property type="evidence" value="ECO:0007669"/>
    <property type="project" value="UniProtKB-KW"/>
</dbReference>
<dbReference type="SUPFAM" id="SSF117916">
    <property type="entry name" value="Fe-S cluster assembly (FSCA) domain-like"/>
    <property type="match status" value="1"/>
</dbReference>
<dbReference type="EMBL" id="LWDX02020757">
    <property type="protein sequence ID" value="OEL32617.1"/>
    <property type="molecule type" value="Genomic_DNA"/>
</dbReference>
<dbReference type="SUPFAM" id="SSF52540">
    <property type="entry name" value="P-loop containing nucleoside triphosphate hydrolases"/>
    <property type="match status" value="1"/>
</dbReference>
<dbReference type="InterPro" id="IPR034904">
    <property type="entry name" value="FSCA_dom_sf"/>
</dbReference>
<dbReference type="InterPro" id="IPR000808">
    <property type="entry name" value="Mrp-like_CS"/>
</dbReference>
<dbReference type="Pfam" id="PF01883">
    <property type="entry name" value="FeS_assembly_P"/>
    <property type="match status" value="1"/>
</dbReference>
<dbReference type="GO" id="GO:0009570">
    <property type="term" value="C:chloroplast stroma"/>
    <property type="evidence" value="ECO:0007669"/>
    <property type="project" value="TreeGrafter"/>
</dbReference>
<evidence type="ECO:0000256" key="5">
    <source>
        <dbReference type="ARBA" id="ARBA00023014"/>
    </source>
</evidence>
<dbReference type="Gene3D" id="3.30.300.130">
    <property type="entry name" value="Fe-S cluster assembly (FSCA)"/>
    <property type="match status" value="1"/>
</dbReference>
<dbReference type="GO" id="GO:0016226">
    <property type="term" value="P:iron-sulfur cluster assembly"/>
    <property type="evidence" value="ECO:0007669"/>
    <property type="project" value="InterPro"/>
</dbReference>
<dbReference type="InterPro" id="IPR002744">
    <property type="entry name" value="MIP18-like"/>
</dbReference>
<keyword evidence="3" id="KW-0067">ATP-binding</keyword>
<evidence type="ECO:0000259" key="8">
    <source>
        <dbReference type="Pfam" id="PF06155"/>
    </source>
</evidence>
<name>A0A1E5W5I8_9POAL</name>
<proteinExistence type="inferred from homology"/>
<dbReference type="Pfam" id="PF06155">
    <property type="entry name" value="GBBH-like_N"/>
    <property type="match status" value="1"/>
</dbReference>
<dbReference type="AlphaFoldDB" id="A0A1E5W5I8"/>
<evidence type="ECO:0000256" key="6">
    <source>
        <dbReference type="ARBA" id="ARBA00024036"/>
    </source>
</evidence>
<reference evidence="9 10" key="1">
    <citation type="submission" date="2016-09" db="EMBL/GenBank/DDBJ databases">
        <title>The draft genome of Dichanthelium oligosanthes: A C3 panicoid grass species.</title>
        <authorList>
            <person name="Studer A.J."/>
            <person name="Schnable J.C."/>
            <person name="Brutnell T.P."/>
        </authorList>
    </citation>
    <scope>NUCLEOTIDE SEQUENCE [LARGE SCALE GENOMIC DNA]</scope>
    <source>
        <strain evidence="10">cv. Kellogg 1175</strain>
        <tissue evidence="9">Leaf</tissue>
    </source>
</reference>
<evidence type="ECO:0000256" key="1">
    <source>
        <dbReference type="ARBA" id="ARBA00022723"/>
    </source>
</evidence>
<feature type="non-terminal residue" evidence="9">
    <location>
        <position position="1"/>
    </location>
</feature>
<dbReference type="InterPro" id="IPR010376">
    <property type="entry name" value="GBBH-like_N"/>
</dbReference>
<dbReference type="FunFam" id="3.40.50.300:FF:000704">
    <property type="entry name" value="fe-S cluster assembly factor HCF101, chloroplastic"/>
    <property type="match status" value="1"/>
</dbReference>
<dbReference type="PANTHER" id="PTHR42961">
    <property type="entry name" value="IRON-SULFUR PROTEIN NUBPL"/>
    <property type="match status" value="1"/>
</dbReference>
<evidence type="ECO:0000256" key="3">
    <source>
        <dbReference type="ARBA" id="ARBA00022840"/>
    </source>
</evidence>
<dbReference type="CDD" id="cd02037">
    <property type="entry name" value="Mrp_NBP35"/>
    <property type="match status" value="1"/>
</dbReference>
<keyword evidence="4" id="KW-0408">Iron</keyword>
<dbReference type="GO" id="GO:0051539">
    <property type="term" value="F:4 iron, 4 sulfur cluster binding"/>
    <property type="evidence" value="ECO:0007669"/>
    <property type="project" value="TreeGrafter"/>
</dbReference>
<feature type="domain" description="Gamma-butyrobetaine hydroxylase-like N-terminal" evidence="8">
    <location>
        <begin position="378"/>
        <end position="414"/>
    </location>
</feature>
<evidence type="ECO:0000259" key="7">
    <source>
        <dbReference type="Pfam" id="PF01883"/>
    </source>
</evidence>
<dbReference type="Gene3D" id="3.30.2020.30">
    <property type="match status" value="1"/>
</dbReference>
<comment type="similarity">
    <text evidence="6">Belongs to the Mrp/NBP35 ATP-binding proteins family.</text>
</comment>
<dbReference type="OrthoDB" id="1741334at2759"/>
<keyword evidence="1" id="KW-0479">Metal-binding</keyword>
<dbReference type="InterPro" id="IPR038492">
    <property type="entry name" value="GBBH-like_N_sf"/>
</dbReference>
<dbReference type="PROSITE" id="PS01215">
    <property type="entry name" value="MRP"/>
    <property type="match status" value="1"/>
</dbReference>
<organism evidence="9 10">
    <name type="scientific">Dichanthelium oligosanthes</name>
    <dbReference type="NCBI Taxonomy" id="888268"/>
    <lineage>
        <taxon>Eukaryota</taxon>
        <taxon>Viridiplantae</taxon>
        <taxon>Streptophyta</taxon>
        <taxon>Embryophyta</taxon>
        <taxon>Tracheophyta</taxon>
        <taxon>Spermatophyta</taxon>
        <taxon>Magnoliopsida</taxon>
        <taxon>Liliopsida</taxon>
        <taxon>Poales</taxon>
        <taxon>Poaceae</taxon>
        <taxon>PACMAD clade</taxon>
        <taxon>Panicoideae</taxon>
        <taxon>Panicodae</taxon>
        <taxon>Paniceae</taxon>
        <taxon>Dichantheliinae</taxon>
        <taxon>Dichanthelium</taxon>
    </lineage>
</organism>
<accession>A0A1E5W5I8</accession>
<dbReference type="Gene3D" id="3.40.50.300">
    <property type="entry name" value="P-loop containing nucleotide triphosphate hydrolases"/>
    <property type="match status" value="1"/>
</dbReference>
<evidence type="ECO:0000256" key="2">
    <source>
        <dbReference type="ARBA" id="ARBA00022741"/>
    </source>
</evidence>
<dbReference type="InterPro" id="IPR027417">
    <property type="entry name" value="P-loop_NTPase"/>
</dbReference>
<dbReference type="STRING" id="888268.A0A1E5W5I8"/>
<keyword evidence="2" id="KW-0547">Nucleotide-binding</keyword>
<dbReference type="PANTHER" id="PTHR42961:SF2">
    <property type="entry name" value="IRON-SULFUR PROTEIN NUBPL"/>
    <property type="match status" value="1"/>
</dbReference>
<dbReference type="FunFam" id="3.30.2020.30:FF:000001">
    <property type="entry name" value="fe-S cluster assembly factor HCF101, chloroplastic"/>
    <property type="match status" value="1"/>
</dbReference>
<dbReference type="InterPro" id="IPR019591">
    <property type="entry name" value="Mrp/NBP35_ATP-bd"/>
</dbReference>